<dbReference type="PANTHER" id="PTHR12126:SF11">
    <property type="entry name" value="NADH DEHYDROGENASE [UBIQUINONE] 1 ALPHA SUBCOMPLEX SUBUNIT 9, MITOCHONDRIAL"/>
    <property type="match status" value="1"/>
</dbReference>
<dbReference type="Proteomes" id="UP000242972">
    <property type="component" value="Unassembled WGS sequence"/>
</dbReference>
<reference evidence="2 3" key="1">
    <citation type="journal article" date="2014" name="BMC Genomics">
        <title>Comparison of environmental and isolate Sulfobacillus genomes reveals diverse carbon, sulfur, nitrogen, and hydrogen metabolisms.</title>
        <authorList>
            <person name="Justice N.B."/>
            <person name="Norman A."/>
            <person name="Brown C.T."/>
            <person name="Singh A."/>
            <person name="Thomas B.C."/>
            <person name="Banfield J.F."/>
        </authorList>
    </citation>
    <scope>NUCLEOTIDE SEQUENCE [LARGE SCALE GENOMIC DNA]</scope>
    <source>
        <strain evidence="2">AMDSBA4</strain>
    </source>
</reference>
<name>A0A2T2XCE7_9FIRM</name>
<dbReference type="Gene3D" id="3.40.50.720">
    <property type="entry name" value="NAD(P)-binding Rossmann-like Domain"/>
    <property type="match status" value="1"/>
</dbReference>
<evidence type="ECO:0000313" key="2">
    <source>
        <dbReference type="EMBL" id="PSR32116.1"/>
    </source>
</evidence>
<dbReference type="AlphaFoldDB" id="A0A2T2XCE7"/>
<dbReference type="InterPro" id="IPR036291">
    <property type="entry name" value="NAD(P)-bd_dom_sf"/>
</dbReference>
<dbReference type="PANTHER" id="PTHR12126">
    <property type="entry name" value="NADH-UBIQUINONE OXIDOREDUCTASE 39 KDA SUBUNIT-RELATED"/>
    <property type="match status" value="1"/>
</dbReference>
<protein>
    <submittedName>
        <fullName evidence="2">Complex I NDUFA9 subunit family protein</fullName>
    </submittedName>
</protein>
<dbReference type="InterPro" id="IPR016040">
    <property type="entry name" value="NAD(P)-bd_dom"/>
</dbReference>
<evidence type="ECO:0000313" key="3">
    <source>
        <dbReference type="Proteomes" id="UP000242972"/>
    </source>
</evidence>
<sequence length="287" mass="31967">MMQIVVLGGTGYVGRAVQEALLMQGHHVKVIARHGFRDPNIQFVSGDVRDMDLMSPFDGADAIINLIGIIEEHPAQKVTFELMHVEVVRRVISAMSAAHVYRLVHMSALGTRPGARSRYHKTKWIAEDLIRHTSGLHYTIIRPSLLFGGGAPFFKMLQSQAKWPITPIPGSGTTEFDPVFHTDVGQFVAMAAECDETIGETFEVGGPDRFTLNALYQKAAVSVGKHGITPWHISYRFMMNMARIGENLPGFPVSVDQLLMLGENNTTNDHRWTKWVKPTRLQPSLIP</sequence>
<comment type="caution">
    <text evidence="2">The sequence shown here is derived from an EMBL/GenBank/DDBJ whole genome shotgun (WGS) entry which is preliminary data.</text>
</comment>
<dbReference type="Pfam" id="PF13460">
    <property type="entry name" value="NAD_binding_10"/>
    <property type="match status" value="1"/>
</dbReference>
<proteinExistence type="predicted"/>
<dbReference type="InterPro" id="IPR051207">
    <property type="entry name" value="ComplexI_NDUFA9_subunit"/>
</dbReference>
<dbReference type="GO" id="GO:0044877">
    <property type="term" value="F:protein-containing complex binding"/>
    <property type="evidence" value="ECO:0007669"/>
    <property type="project" value="TreeGrafter"/>
</dbReference>
<dbReference type="SUPFAM" id="SSF51735">
    <property type="entry name" value="NAD(P)-binding Rossmann-fold domains"/>
    <property type="match status" value="1"/>
</dbReference>
<feature type="domain" description="NAD(P)-binding" evidence="1">
    <location>
        <begin position="8"/>
        <end position="146"/>
    </location>
</feature>
<dbReference type="EMBL" id="PXYW01000051">
    <property type="protein sequence ID" value="PSR32116.1"/>
    <property type="molecule type" value="Genomic_DNA"/>
</dbReference>
<evidence type="ECO:0000259" key="1">
    <source>
        <dbReference type="Pfam" id="PF13460"/>
    </source>
</evidence>
<organism evidence="2 3">
    <name type="scientific">Sulfobacillus benefaciens</name>
    <dbReference type="NCBI Taxonomy" id="453960"/>
    <lineage>
        <taxon>Bacteria</taxon>
        <taxon>Bacillati</taxon>
        <taxon>Bacillota</taxon>
        <taxon>Clostridia</taxon>
        <taxon>Eubacteriales</taxon>
        <taxon>Clostridiales Family XVII. Incertae Sedis</taxon>
        <taxon>Sulfobacillus</taxon>
    </lineage>
</organism>
<gene>
    <name evidence="2" type="ORF">C7B46_15625</name>
</gene>
<accession>A0A2T2XCE7</accession>